<comment type="subcellular location">
    <subcellularLocation>
        <location evidence="1">Nucleus</location>
        <location evidence="1">Nucleolus</location>
    </subcellularLocation>
</comment>
<dbReference type="Proteomes" id="UP000268162">
    <property type="component" value="Unassembled WGS sequence"/>
</dbReference>
<gene>
    <name evidence="7" type="ORF">BJ085DRAFT_3999</name>
</gene>
<evidence type="ECO:0000256" key="5">
    <source>
        <dbReference type="ARBA" id="ARBA00032634"/>
    </source>
</evidence>
<comment type="similarity">
    <text evidence="2">Belongs to the ESF2/ABP1 family.</text>
</comment>
<dbReference type="STRING" id="215637.A0A4P9ZLS8"/>
<evidence type="ECO:0000256" key="4">
    <source>
        <dbReference type="ARBA" id="ARBA00023242"/>
    </source>
</evidence>
<organism evidence="7 8">
    <name type="scientific">Dimargaris cristalligena</name>
    <dbReference type="NCBI Taxonomy" id="215637"/>
    <lineage>
        <taxon>Eukaryota</taxon>
        <taxon>Fungi</taxon>
        <taxon>Fungi incertae sedis</taxon>
        <taxon>Zoopagomycota</taxon>
        <taxon>Kickxellomycotina</taxon>
        <taxon>Dimargaritomycetes</taxon>
        <taxon>Dimargaritales</taxon>
        <taxon>Dimargaritaceae</taxon>
        <taxon>Dimargaris</taxon>
    </lineage>
</organism>
<evidence type="ECO:0000256" key="6">
    <source>
        <dbReference type="SAM" id="MobiDB-lite"/>
    </source>
</evidence>
<dbReference type="InterPro" id="IPR012677">
    <property type="entry name" value="Nucleotide-bd_a/b_plait_sf"/>
</dbReference>
<dbReference type="PANTHER" id="PTHR12311">
    <property type="entry name" value="ACTIVATOR OF BASAL TRANSCRIPTION 1"/>
    <property type="match status" value="1"/>
</dbReference>
<feature type="region of interest" description="Disordered" evidence="6">
    <location>
        <begin position="1"/>
        <end position="24"/>
    </location>
</feature>
<evidence type="ECO:0000256" key="2">
    <source>
        <dbReference type="ARBA" id="ARBA00005819"/>
    </source>
</evidence>
<evidence type="ECO:0000256" key="1">
    <source>
        <dbReference type="ARBA" id="ARBA00004604"/>
    </source>
</evidence>
<feature type="non-terminal residue" evidence="7">
    <location>
        <position position="1"/>
    </location>
</feature>
<dbReference type="EMBL" id="ML003383">
    <property type="protein sequence ID" value="RKP34058.1"/>
    <property type="molecule type" value="Genomic_DNA"/>
</dbReference>
<dbReference type="CDD" id="cd12263">
    <property type="entry name" value="RRM_ABT1_like"/>
    <property type="match status" value="1"/>
</dbReference>
<dbReference type="GO" id="GO:0003723">
    <property type="term" value="F:RNA binding"/>
    <property type="evidence" value="ECO:0007669"/>
    <property type="project" value="UniProtKB-KW"/>
</dbReference>
<dbReference type="GO" id="GO:0000447">
    <property type="term" value="P:endonucleolytic cleavage in ITS1 to separate SSU-rRNA from 5.8S rRNA and LSU-rRNA from tricistronic rRNA transcript (SSU-rRNA, 5.8S rRNA, LSU-rRNA)"/>
    <property type="evidence" value="ECO:0007669"/>
    <property type="project" value="TreeGrafter"/>
</dbReference>
<sequence length="185" mass="21690">TMDPQVSDSDIPKDEATPMPKLSAGLPELSAKAISKFKARQEKRGVVYLSVLPHFMTRRRIRQWLSKIGPVGNVLLSEGDDIGSRIRVAKRKVARKKGSRSRKRYMEGWVEFLDKKHAKEAALRLNNSQVGGRRSDPWYDDIWNIRYLPRFKWEHLTEQVQLERKSMQERILTEELQAKRELEEY</sequence>
<dbReference type="InterPro" id="IPR035979">
    <property type="entry name" value="RBD_domain_sf"/>
</dbReference>
<dbReference type="SUPFAM" id="SSF54928">
    <property type="entry name" value="RNA-binding domain, RBD"/>
    <property type="match status" value="1"/>
</dbReference>
<dbReference type="PANTHER" id="PTHR12311:SF7">
    <property type="entry name" value="ACTIVATOR OF BASAL TRANSCRIPTION 1"/>
    <property type="match status" value="1"/>
</dbReference>
<keyword evidence="3" id="KW-0694">RNA-binding</keyword>
<dbReference type="InterPro" id="IPR034353">
    <property type="entry name" value="ABT1/ESF2_RRM"/>
</dbReference>
<dbReference type="Gene3D" id="3.30.70.330">
    <property type="match status" value="1"/>
</dbReference>
<reference evidence="8" key="1">
    <citation type="journal article" date="2018" name="Nat. Microbiol.">
        <title>Leveraging single-cell genomics to expand the fungal tree of life.</title>
        <authorList>
            <person name="Ahrendt S.R."/>
            <person name="Quandt C.A."/>
            <person name="Ciobanu D."/>
            <person name="Clum A."/>
            <person name="Salamov A."/>
            <person name="Andreopoulos B."/>
            <person name="Cheng J.F."/>
            <person name="Woyke T."/>
            <person name="Pelin A."/>
            <person name="Henrissat B."/>
            <person name="Reynolds N.K."/>
            <person name="Benny G.L."/>
            <person name="Smith M.E."/>
            <person name="James T.Y."/>
            <person name="Grigoriev I.V."/>
        </authorList>
    </citation>
    <scope>NUCLEOTIDE SEQUENCE [LARGE SCALE GENOMIC DNA]</scope>
    <source>
        <strain evidence="8">RSA 468</strain>
    </source>
</reference>
<keyword evidence="4" id="KW-0539">Nucleus</keyword>
<accession>A0A4P9ZLS8</accession>
<dbReference type="GO" id="GO:0005730">
    <property type="term" value="C:nucleolus"/>
    <property type="evidence" value="ECO:0007669"/>
    <property type="project" value="UniProtKB-SubCell"/>
</dbReference>
<dbReference type="GO" id="GO:0000472">
    <property type="term" value="P:endonucleolytic cleavage to generate mature 5'-end of SSU-rRNA from (SSU-rRNA, 5.8S rRNA, LSU-rRNA)"/>
    <property type="evidence" value="ECO:0007669"/>
    <property type="project" value="TreeGrafter"/>
</dbReference>
<feature type="non-terminal residue" evidence="7">
    <location>
        <position position="185"/>
    </location>
</feature>
<name>A0A4P9ZLS8_9FUNG</name>
<evidence type="ECO:0000256" key="3">
    <source>
        <dbReference type="ARBA" id="ARBA00022884"/>
    </source>
</evidence>
<protein>
    <recommendedName>
        <fullName evidence="5">18S rRNA factor 2</fullName>
    </recommendedName>
</protein>
<evidence type="ECO:0000313" key="8">
    <source>
        <dbReference type="Proteomes" id="UP000268162"/>
    </source>
</evidence>
<dbReference type="AlphaFoldDB" id="A0A4P9ZLS8"/>
<dbReference type="InterPro" id="IPR039119">
    <property type="entry name" value="ABT1/Esf2"/>
</dbReference>
<keyword evidence="8" id="KW-1185">Reference proteome</keyword>
<dbReference type="GO" id="GO:0034462">
    <property type="term" value="P:small-subunit processome assembly"/>
    <property type="evidence" value="ECO:0007669"/>
    <property type="project" value="TreeGrafter"/>
</dbReference>
<evidence type="ECO:0000313" key="7">
    <source>
        <dbReference type="EMBL" id="RKP34058.1"/>
    </source>
</evidence>
<proteinExistence type="inferred from homology"/>
<dbReference type="GO" id="GO:0000480">
    <property type="term" value="P:endonucleolytic cleavage in 5'-ETS of tricistronic rRNA transcript (SSU-rRNA, 5.8S rRNA, LSU-rRNA)"/>
    <property type="evidence" value="ECO:0007669"/>
    <property type="project" value="TreeGrafter"/>
</dbReference>